<dbReference type="EMBL" id="CAXKWB010005741">
    <property type="protein sequence ID" value="CAL4079635.1"/>
    <property type="molecule type" value="Genomic_DNA"/>
</dbReference>
<feature type="region of interest" description="Disordered" evidence="1">
    <location>
        <begin position="68"/>
        <end position="95"/>
    </location>
</feature>
<gene>
    <name evidence="2" type="ORF">MNOR_LOCUS11074</name>
</gene>
<sequence>MLTATWTAMVEMTSVDHTTPASQKSSRMVPVVWFEVDQDTMKTGHVTNSRTTCTVLVHPITATTTCAKTASLPPHHTQPQPPPPPPRHLQKSPDSSVIPAVVTLIHNSPSMIRTVPTTTMPIMLKDVMIAHPVTHMLILMAVYHEVPPMKLD</sequence>
<organism evidence="2 3">
    <name type="scientific">Meganyctiphanes norvegica</name>
    <name type="common">Northern krill</name>
    <name type="synonym">Thysanopoda norvegica</name>
    <dbReference type="NCBI Taxonomy" id="48144"/>
    <lineage>
        <taxon>Eukaryota</taxon>
        <taxon>Metazoa</taxon>
        <taxon>Ecdysozoa</taxon>
        <taxon>Arthropoda</taxon>
        <taxon>Crustacea</taxon>
        <taxon>Multicrustacea</taxon>
        <taxon>Malacostraca</taxon>
        <taxon>Eumalacostraca</taxon>
        <taxon>Eucarida</taxon>
        <taxon>Euphausiacea</taxon>
        <taxon>Euphausiidae</taxon>
        <taxon>Meganyctiphanes</taxon>
    </lineage>
</organism>
<evidence type="ECO:0000313" key="2">
    <source>
        <dbReference type="EMBL" id="CAL4079635.1"/>
    </source>
</evidence>
<dbReference type="Proteomes" id="UP001497623">
    <property type="component" value="Unassembled WGS sequence"/>
</dbReference>
<comment type="caution">
    <text evidence="2">The sequence shown here is derived from an EMBL/GenBank/DDBJ whole genome shotgun (WGS) entry which is preliminary data.</text>
</comment>
<evidence type="ECO:0000256" key="1">
    <source>
        <dbReference type="SAM" id="MobiDB-lite"/>
    </source>
</evidence>
<protein>
    <submittedName>
        <fullName evidence="2">Uncharacterized protein</fullName>
    </submittedName>
</protein>
<proteinExistence type="predicted"/>
<evidence type="ECO:0000313" key="3">
    <source>
        <dbReference type="Proteomes" id="UP001497623"/>
    </source>
</evidence>
<name>A0AAV2QGL8_MEGNR</name>
<accession>A0AAV2QGL8</accession>
<dbReference type="AlphaFoldDB" id="A0AAV2QGL8"/>
<keyword evidence="3" id="KW-1185">Reference proteome</keyword>
<reference evidence="2 3" key="1">
    <citation type="submission" date="2024-05" db="EMBL/GenBank/DDBJ databases">
        <authorList>
            <person name="Wallberg A."/>
        </authorList>
    </citation>
    <scope>NUCLEOTIDE SEQUENCE [LARGE SCALE GENOMIC DNA]</scope>
</reference>